<reference evidence="2" key="1">
    <citation type="submission" date="2014-05" db="EMBL/GenBank/DDBJ databases">
        <authorList>
            <person name="Chronopoulou M."/>
        </authorList>
    </citation>
    <scope>NUCLEOTIDE SEQUENCE</scope>
    <source>
        <tissue evidence="2">Whole organism</tissue>
    </source>
</reference>
<keyword evidence="1" id="KW-0812">Transmembrane</keyword>
<keyword evidence="1" id="KW-1133">Transmembrane helix</keyword>
<feature type="non-terminal residue" evidence="2">
    <location>
        <position position="1"/>
    </location>
</feature>
<organism evidence="2">
    <name type="scientific">Lepeophtheirus salmonis</name>
    <name type="common">Salmon louse</name>
    <name type="synonym">Caligus salmonis</name>
    <dbReference type="NCBI Taxonomy" id="72036"/>
    <lineage>
        <taxon>Eukaryota</taxon>
        <taxon>Metazoa</taxon>
        <taxon>Ecdysozoa</taxon>
        <taxon>Arthropoda</taxon>
        <taxon>Crustacea</taxon>
        <taxon>Multicrustacea</taxon>
        <taxon>Hexanauplia</taxon>
        <taxon>Copepoda</taxon>
        <taxon>Siphonostomatoida</taxon>
        <taxon>Caligidae</taxon>
        <taxon>Lepeophtheirus</taxon>
    </lineage>
</organism>
<evidence type="ECO:0000256" key="1">
    <source>
        <dbReference type="SAM" id="Phobius"/>
    </source>
</evidence>
<protein>
    <submittedName>
        <fullName evidence="2">Uncharacterized protein</fullName>
    </submittedName>
</protein>
<keyword evidence="1" id="KW-0472">Membrane</keyword>
<evidence type="ECO:0000313" key="2">
    <source>
        <dbReference type="EMBL" id="CDW23374.1"/>
    </source>
</evidence>
<sequence>KNKKTKNIPYINHLSNVTTLQIPENRSLIQVSQIRHVLTFFKLWWINLCNLIAFAYFFLKEINEIIPFKIWKDLRKV</sequence>
<name>A0A0K2TBF0_LEPSM</name>
<dbReference type="AlphaFoldDB" id="A0A0K2TBF0"/>
<dbReference type="EMBL" id="HACA01006013">
    <property type="protein sequence ID" value="CDW23374.1"/>
    <property type="molecule type" value="Transcribed_RNA"/>
</dbReference>
<feature type="transmembrane region" description="Helical" evidence="1">
    <location>
        <begin position="43"/>
        <end position="59"/>
    </location>
</feature>
<proteinExistence type="predicted"/>
<accession>A0A0K2TBF0</accession>